<accession>A0ABC9E4Z4</accession>
<protein>
    <recommendedName>
        <fullName evidence="1">KIB1-4 beta-propeller domain-containing protein</fullName>
    </recommendedName>
</protein>
<proteinExistence type="predicted"/>
<dbReference type="EMBL" id="OZ075146">
    <property type="protein sequence ID" value="CAL5051048.1"/>
    <property type="molecule type" value="Genomic_DNA"/>
</dbReference>
<dbReference type="AlphaFoldDB" id="A0ABC9E4Z4"/>
<dbReference type="SUPFAM" id="SSF81383">
    <property type="entry name" value="F-box domain"/>
    <property type="match status" value="1"/>
</dbReference>
<evidence type="ECO:0000313" key="3">
    <source>
        <dbReference type="Proteomes" id="UP001497457"/>
    </source>
</evidence>
<dbReference type="InterPro" id="IPR005174">
    <property type="entry name" value="KIB1-4_b-propeller"/>
</dbReference>
<evidence type="ECO:0000259" key="1">
    <source>
        <dbReference type="Pfam" id="PF03478"/>
    </source>
</evidence>
<evidence type="ECO:0000313" key="2">
    <source>
        <dbReference type="EMBL" id="CAL5051048.1"/>
    </source>
</evidence>
<organism evidence="2 3">
    <name type="scientific">Urochloa decumbens</name>
    <dbReference type="NCBI Taxonomy" id="240449"/>
    <lineage>
        <taxon>Eukaryota</taxon>
        <taxon>Viridiplantae</taxon>
        <taxon>Streptophyta</taxon>
        <taxon>Embryophyta</taxon>
        <taxon>Tracheophyta</taxon>
        <taxon>Spermatophyta</taxon>
        <taxon>Magnoliopsida</taxon>
        <taxon>Liliopsida</taxon>
        <taxon>Poales</taxon>
        <taxon>Poaceae</taxon>
        <taxon>PACMAD clade</taxon>
        <taxon>Panicoideae</taxon>
        <taxon>Panicodae</taxon>
        <taxon>Paniceae</taxon>
        <taxon>Melinidinae</taxon>
        <taxon>Urochloa</taxon>
    </lineage>
</organism>
<reference evidence="2" key="1">
    <citation type="submission" date="2024-10" db="EMBL/GenBank/DDBJ databases">
        <authorList>
            <person name="Ryan C."/>
        </authorList>
    </citation>
    <scope>NUCLEOTIDE SEQUENCE [LARGE SCALE GENOMIC DNA]</scope>
</reference>
<sequence length="380" mass="42294">MKEARSSPWPDLQPELLGLVLRRLPSLVDRVRLRAVCRPWRSNAQLQPLPPPLPWLNLLDGTTLSIPDGKVIGVPASDDAFCCGSIENWFFFVHTDGRCLLTNPFSKATVDLPKLGIERFNASSIYISRFHKLAVPLPMEMELSPGPLVVALILDNGSTACICQPQSATNWCIERNLGLGDLSDISFFNGKLYGVGFRDKLTIFEINDGLESKPKISWVKCITNSPGWPKLLSSGKWYEVQNYLVECCGRLLMVRRMIEYTKNHNPLEGARSVSFEVFEADLSAKPGLWKCVSKLGGQALFVGKLCSKSFPAGECTGVQEDCIYFMCDYGITLGVDPFVDCGVYNMRNGTITPLLLETTAVPWHHSGQLRPTWIFPADDM</sequence>
<dbReference type="Pfam" id="PF03478">
    <property type="entry name" value="Beta-prop_KIB1-4"/>
    <property type="match status" value="1"/>
</dbReference>
<gene>
    <name evidence="2" type="ORF">URODEC1_LOCUS91902</name>
</gene>
<name>A0ABC9E4Z4_9POAL</name>
<dbReference type="InterPro" id="IPR036047">
    <property type="entry name" value="F-box-like_dom_sf"/>
</dbReference>
<dbReference type="PANTHER" id="PTHR33110:SF138">
    <property type="entry name" value="DUF295 DOMAIN-CONTAINING PROTEIN"/>
    <property type="match status" value="1"/>
</dbReference>
<dbReference type="Gene3D" id="1.20.1280.50">
    <property type="match status" value="1"/>
</dbReference>
<dbReference type="Proteomes" id="UP001497457">
    <property type="component" value="Chromosome 36b"/>
</dbReference>
<keyword evidence="3" id="KW-1185">Reference proteome</keyword>
<dbReference type="PANTHER" id="PTHR33110">
    <property type="entry name" value="F-BOX/KELCH-REPEAT PROTEIN-RELATED"/>
    <property type="match status" value="1"/>
</dbReference>
<feature type="domain" description="KIB1-4 beta-propeller" evidence="1">
    <location>
        <begin position="65"/>
        <end position="345"/>
    </location>
</feature>